<gene>
    <name evidence="2" type="primary">def</name>
    <name evidence="3" type="ORF">SAMN05216227_100131</name>
</gene>
<feature type="binding site" evidence="2">
    <location>
        <position position="139"/>
    </location>
    <ligand>
        <name>Fe cation</name>
        <dbReference type="ChEBI" id="CHEBI:24875"/>
    </ligand>
</feature>
<dbReference type="GO" id="GO:0042586">
    <property type="term" value="F:peptide deformylase activity"/>
    <property type="evidence" value="ECO:0007669"/>
    <property type="project" value="UniProtKB-UniRule"/>
</dbReference>
<feature type="active site" evidence="2">
    <location>
        <position position="136"/>
    </location>
</feature>
<evidence type="ECO:0000313" key="3">
    <source>
        <dbReference type="EMBL" id="SEM66795.1"/>
    </source>
</evidence>
<dbReference type="InterPro" id="IPR036821">
    <property type="entry name" value="Peptide_deformylase_sf"/>
</dbReference>
<dbReference type="PANTHER" id="PTHR10458">
    <property type="entry name" value="PEPTIDE DEFORMYLASE"/>
    <property type="match status" value="1"/>
</dbReference>
<comment type="similarity">
    <text evidence="1 2">Belongs to the polypeptide deformylase family.</text>
</comment>
<keyword evidence="2" id="KW-0648">Protein biosynthesis</keyword>
<comment type="function">
    <text evidence="2">Removes the formyl group from the N-terminal Met of newly synthesized proteins. Requires at least a dipeptide for an efficient rate of reaction. N-terminal L-methionine is a prerequisite for activity but the enzyme has broad specificity at other positions.</text>
</comment>
<dbReference type="PRINTS" id="PR01576">
    <property type="entry name" value="PDEFORMYLASE"/>
</dbReference>
<dbReference type="NCBIfam" id="TIGR00079">
    <property type="entry name" value="pept_deformyl"/>
    <property type="match status" value="1"/>
</dbReference>
<keyword evidence="2" id="KW-0378">Hydrolase</keyword>
<feature type="binding site" evidence="2">
    <location>
        <position position="135"/>
    </location>
    <ligand>
        <name>Fe cation</name>
        <dbReference type="ChEBI" id="CHEBI:24875"/>
    </ligand>
</feature>
<dbReference type="InterPro" id="IPR023635">
    <property type="entry name" value="Peptide_deformylase"/>
</dbReference>
<organism evidence="3 4">
    <name type="scientific">Pseudorhodobacter antarcticus</name>
    <dbReference type="NCBI Taxonomy" id="1077947"/>
    <lineage>
        <taxon>Bacteria</taxon>
        <taxon>Pseudomonadati</taxon>
        <taxon>Pseudomonadota</taxon>
        <taxon>Alphaproteobacteria</taxon>
        <taxon>Rhodobacterales</taxon>
        <taxon>Paracoccaceae</taxon>
        <taxon>Pseudorhodobacter</taxon>
    </lineage>
</organism>
<comment type="catalytic activity">
    <reaction evidence="2">
        <text>N-terminal N-formyl-L-methionyl-[peptide] + H2O = N-terminal L-methionyl-[peptide] + formate</text>
        <dbReference type="Rhea" id="RHEA:24420"/>
        <dbReference type="Rhea" id="RHEA-COMP:10639"/>
        <dbReference type="Rhea" id="RHEA-COMP:10640"/>
        <dbReference type="ChEBI" id="CHEBI:15377"/>
        <dbReference type="ChEBI" id="CHEBI:15740"/>
        <dbReference type="ChEBI" id="CHEBI:49298"/>
        <dbReference type="ChEBI" id="CHEBI:64731"/>
        <dbReference type="EC" id="3.5.1.88"/>
    </reaction>
</comment>
<dbReference type="PANTHER" id="PTHR10458:SF22">
    <property type="entry name" value="PEPTIDE DEFORMYLASE"/>
    <property type="match status" value="1"/>
</dbReference>
<dbReference type="Pfam" id="PF01327">
    <property type="entry name" value="Pep_deformylase"/>
    <property type="match status" value="1"/>
</dbReference>
<reference evidence="3 4" key="1">
    <citation type="submission" date="2016-10" db="EMBL/GenBank/DDBJ databases">
        <authorList>
            <person name="de Groot N.N."/>
        </authorList>
    </citation>
    <scope>NUCLEOTIDE SEQUENCE [LARGE SCALE GENOMIC DNA]</scope>
    <source>
        <strain evidence="3 4">CGMCC 1.10836</strain>
    </source>
</reference>
<dbReference type="CDD" id="cd00487">
    <property type="entry name" value="Pep_deformylase"/>
    <property type="match status" value="1"/>
</dbReference>
<dbReference type="AlphaFoldDB" id="A0A1H8A7N5"/>
<dbReference type="EC" id="3.5.1.88" evidence="2"/>
<comment type="cofactor">
    <cofactor evidence="2">
        <name>Fe(2+)</name>
        <dbReference type="ChEBI" id="CHEBI:29033"/>
    </cofactor>
    <text evidence="2">Binds 1 Fe(2+) ion.</text>
</comment>
<proteinExistence type="inferred from homology"/>
<protein>
    <recommendedName>
        <fullName evidence="2">Peptide deformylase</fullName>
        <shortName evidence="2">PDF</shortName>
        <ecNumber evidence="2">3.5.1.88</ecNumber>
    </recommendedName>
    <alternativeName>
        <fullName evidence="2">Polypeptide deformylase</fullName>
    </alternativeName>
</protein>
<keyword evidence="4" id="KW-1185">Reference proteome</keyword>
<name>A0A1H8A7N5_9RHOB</name>
<dbReference type="HAMAP" id="MF_00163">
    <property type="entry name" value="Pep_deformylase"/>
    <property type="match status" value="1"/>
</dbReference>
<dbReference type="PIRSF" id="PIRSF004749">
    <property type="entry name" value="Pep_def"/>
    <property type="match status" value="1"/>
</dbReference>
<dbReference type="GO" id="GO:0006412">
    <property type="term" value="P:translation"/>
    <property type="evidence" value="ECO:0007669"/>
    <property type="project" value="UniProtKB-UniRule"/>
</dbReference>
<keyword evidence="2" id="KW-0479">Metal-binding</keyword>
<dbReference type="Gene3D" id="3.90.45.10">
    <property type="entry name" value="Peptide deformylase"/>
    <property type="match status" value="1"/>
</dbReference>
<evidence type="ECO:0000313" key="4">
    <source>
        <dbReference type="Proteomes" id="UP000183002"/>
    </source>
</evidence>
<dbReference type="RefSeq" id="WP_050521320.1">
    <property type="nucleotide sequence ID" value="NZ_FOCO01000001.1"/>
</dbReference>
<accession>A0A1H8A7N5</accession>
<evidence type="ECO:0000256" key="1">
    <source>
        <dbReference type="ARBA" id="ARBA00010759"/>
    </source>
</evidence>
<keyword evidence="2" id="KW-0408">Iron</keyword>
<dbReference type="NCBIfam" id="NF001159">
    <property type="entry name" value="PRK00150.1-3"/>
    <property type="match status" value="1"/>
</dbReference>
<sequence length="158" mass="17317">MAIRPILELPDARLRQVCADVIVFDADLRQLADDMLETMYAAPGRGLAGPQIGVMQRIFVMDVGWKDGRPSPLVCINPVIKDASGLVANTEGCLSIPDHPVVIERPAVVRLAWLDVVGRACEGFFDGFAAVCVQHERDHLDGVLCIDYPDMTPEKVIH</sequence>
<dbReference type="SUPFAM" id="SSF56420">
    <property type="entry name" value="Peptide deformylase"/>
    <property type="match status" value="1"/>
</dbReference>
<dbReference type="EMBL" id="FOCO01000001">
    <property type="protein sequence ID" value="SEM66795.1"/>
    <property type="molecule type" value="Genomic_DNA"/>
</dbReference>
<dbReference type="GO" id="GO:0046872">
    <property type="term" value="F:metal ion binding"/>
    <property type="evidence" value="ECO:0007669"/>
    <property type="project" value="UniProtKB-KW"/>
</dbReference>
<evidence type="ECO:0000256" key="2">
    <source>
        <dbReference type="HAMAP-Rule" id="MF_00163"/>
    </source>
</evidence>
<dbReference type="STRING" id="1077947.SAMN05216227_100131"/>
<dbReference type="OrthoDB" id="9804313at2"/>
<feature type="binding site" evidence="2">
    <location>
        <position position="93"/>
    </location>
    <ligand>
        <name>Fe cation</name>
        <dbReference type="ChEBI" id="CHEBI:24875"/>
    </ligand>
</feature>
<dbReference type="Proteomes" id="UP000183002">
    <property type="component" value="Unassembled WGS sequence"/>
</dbReference>